<organism evidence="2 3">
    <name type="scientific">Campylobacter magnus</name>
    <dbReference type="NCBI Taxonomy" id="3026462"/>
    <lineage>
        <taxon>Bacteria</taxon>
        <taxon>Pseudomonadati</taxon>
        <taxon>Campylobacterota</taxon>
        <taxon>Epsilonproteobacteria</taxon>
        <taxon>Campylobacterales</taxon>
        <taxon>Campylobacteraceae</taxon>
        <taxon>Campylobacter</taxon>
    </lineage>
</organism>
<comment type="caution">
    <text evidence="2">The sequence shown here is derived from an EMBL/GenBank/DDBJ whole genome shotgun (WGS) entry which is preliminary data.</text>
</comment>
<evidence type="ECO:0000313" key="2">
    <source>
        <dbReference type="EMBL" id="MDO2409537.1"/>
    </source>
</evidence>
<sequence length="55" mass="6337">MRRINKALCLFAGSSCGGFLLLHTWVNLLFYLRRRAGAGQQKSPRNFRAVLEREL</sequence>
<dbReference type="Proteomes" id="UP001171111">
    <property type="component" value="Unassembled WGS sequence"/>
</dbReference>
<evidence type="ECO:0000313" key="3">
    <source>
        <dbReference type="Proteomes" id="UP001171111"/>
    </source>
</evidence>
<keyword evidence="1" id="KW-0812">Transmembrane</keyword>
<dbReference type="EMBL" id="JAULJQ010000005">
    <property type="protein sequence ID" value="MDO2409537.1"/>
    <property type="molecule type" value="Genomic_DNA"/>
</dbReference>
<name>A0ABT8T759_9BACT</name>
<evidence type="ECO:0000256" key="1">
    <source>
        <dbReference type="SAM" id="Phobius"/>
    </source>
</evidence>
<protein>
    <submittedName>
        <fullName evidence="2">Uncharacterized protein</fullName>
    </submittedName>
</protein>
<keyword evidence="1" id="KW-1133">Transmembrane helix</keyword>
<keyword evidence="3" id="KW-1185">Reference proteome</keyword>
<proteinExistence type="predicted"/>
<reference evidence="2 3" key="1">
    <citation type="submission" date="2023-06" db="EMBL/GenBank/DDBJ databases">
        <title>Campylobacter magnum sp. nov., isolated from cecal contents of domestic pigs (Sus scrofa domesticus).</title>
        <authorList>
            <person name="Papic B."/>
            <person name="Gruntar I."/>
        </authorList>
    </citation>
    <scope>NUCLEOTIDE SEQUENCE [LARGE SCALE GENOMIC DNA]</scope>
    <source>
        <strain evidence="3">34484-21</strain>
    </source>
</reference>
<gene>
    <name evidence="2" type="ORF">Q2362_05410</name>
</gene>
<accession>A0ABT8T759</accession>
<dbReference type="RefSeq" id="WP_302244376.1">
    <property type="nucleotide sequence ID" value="NZ_JAULJQ010000005.1"/>
</dbReference>
<feature type="transmembrane region" description="Helical" evidence="1">
    <location>
        <begin position="7"/>
        <end position="26"/>
    </location>
</feature>
<keyword evidence="1" id="KW-0472">Membrane</keyword>